<dbReference type="InterPro" id="IPR023210">
    <property type="entry name" value="NADP_OxRdtase_dom"/>
</dbReference>
<dbReference type="GO" id="GO:0016616">
    <property type="term" value="F:oxidoreductase activity, acting on the CH-OH group of donors, NAD or NADP as acceptor"/>
    <property type="evidence" value="ECO:0007669"/>
    <property type="project" value="UniProtKB-ARBA"/>
</dbReference>
<feature type="domain" description="NADP-dependent oxidoreductase" evidence="7">
    <location>
        <begin position="25"/>
        <end position="261"/>
    </location>
</feature>
<dbReference type="CDD" id="cd19157">
    <property type="entry name" value="AKR_AKR5G1-3"/>
    <property type="match status" value="1"/>
</dbReference>
<evidence type="ECO:0000313" key="8">
    <source>
        <dbReference type="EMBL" id="AIG24983.1"/>
    </source>
</evidence>
<dbReference type="Pfam" id="PF00248">
    <property type="entry name" value="Aldo_ket_red"/>
    <property type="match status" value="1"/>
</dbReference>
<feature type="active site" description="Proton donor" evidence="4">
    <location>
        <position position="54"/>
    </location>
</feature>
<keyword evidence="2" id="KW-0521">NADP</keyword>
<evidence type="ECO:0000256" key="1">
    <source>
        <dbReference type="ARBA" id="ARBA00007905"/>
    </source>
</evidence>
<dbReference type="InterPro" id="IPR020471">
    <property type="entry name" value="AKR"/>
</dbReference>
<dbReference type="PROSITE" id="PS00798">
    <property type="entry name" value="ALDOKETO_REDUCTASE_1"/>
    <property type="match status" value="1"/>
</dbReference>
<dbReference type="InterPro" id="IPR036812">
    <property type="entry name" value="NAD(P)_OxRdtase_dom_sf"/>
</dbReference>
<evidence type="ECO:0000256" key="2">
    <source>
        <dbReference type="ARBA" id="ARBA00022857"/>
    </source>
</evidence>
<dbReference type="FunFam" id="3.20.20.100:FF:000015">
    <property type="entry name" value="Oxidoreductase, aldo/keto reductase family"/>
    <property type="match status" value="1"/>
</dbReference>
<keyword evidence="3" id="KW-0560">Oxidoreductase</keyword>
<dbReference type="PANTHER" id="PTHR43827">
    <property type="entry name" value="2,5-DIKETO-D-GLUCONIC ACID REDUCTASE"/>
    <property type="match status" value="1"/>
</dbReference>
<dbReference type="EMBL" id="CP007806">
    <property type="protein sequence ID" value="AIG24983.1"/>
    <property type="molecule type" value="Genomic_DNA"/>
</dbReference>
<proteinExistence type="inferred from homology"/>
<dbReference type="PROSITE" id="PS00063">
    <property type="entry name" value="ALDOKETO_REDUCTASE_3"/>
    <property type="match status" value="1"/>
</dbReference>
<keyword evidence="9" id="KW-1185">Reference proteome</keyword>
<accession>A0A075R190</accession>
<dbReference type="Proteomes" id="UP000005850">
    <property type="component" value="Chromosome"/>
</dbReference>
<dbReference type="STRING" id="1042163.BRLA_c006250"/>
<evidence type="ECO:0000256" key="6">
    <source>
        <dbReference type="PIRSR" id="PIRSR000097-3"/>
    </source>
</evidence>
<dbReference type="PROSITE" id="PS00062">
    <property type="entry name" value="ALDOKETO_REDUCTASE_2"/>
    <property type="match status" value="1"/>
</dbReference>
<dbReference type="Gene3D" id="3.20.20.100">
    <property type="entry name" value="NADP-dependent oxidoreductase domain"/>
    <property type="match status" value="1"/>
</dbReference>
<dbReference type="PRINTS" id="PR00069">
    <property type="entry name" value="ALDKETRDTASE"/>
</dbReference>
<dbReference type="SUPFAM" id="SSF51430">
    <property type="entry name" value="NAD(P)-linked oxidoreductase"/>
    <property type="match status" value="1"/>
</dbReference>
<dbReference type="InterPro" id="IPR018170">
    <property type="entry name" value="Aldo/ket_reductase_CS"/>
</dbReference>
<evidence type="ECO:0000313" key="9">
    <source>
        <dbReference type="Proteomes" id="UP000005850"/>
    </source>
</evidence>
<dbReference type="HOGENOM" id="CLU_023205_0_1_9"/>
<organism evidence="8 9">
    <name type="scientific">Brevibacillus laterosporus LMG 15441</name>
    <dbReference type="NCBI Taxonomy" id="1042163"/>
    <lineage>
        <taxon>Bacteria</taxon>
        <taxon>Bacillati</taxon>
        <taxon>Bacillota</taxon>
        <taxon>Bacilli</taxon>
        <taxon>Bacillales</taxon>
        <taxon>Paenibacillaceae</taxon>
        <taxon>Brevibacillus</taxon>
    </lineage>
</organism>
<dbReference type="PIRSF" id="PIRSF000097">
    <property type="entry name" value="AKR"/>
    <property type="match status" value="1"/>
</dbReference>
<feature type="site" description="Lowers pKa of active site Tyr" evidence="6">
    <location>
        <position position="79"/>
    </location>
</feature>
<reference evidence="8 9" key="1">
    <citation type="journal article" date="2011" name="J. Bacteriol.">
        <title>Genome sequence of Brevibacillus laterosporus LMG 15441, a pathogen of invertebrates.</title>
        <authorList>
            <person name="Djukic M."/>
            <person name="Poehlein A."/>
            <person name="Thurmer A."/>
            <person name="Daniel R."/>
        </authorList>
    </citation>
    <scope>NUCLEOTIDE SEQUENCE [LARGE SCALE GENOMIC DNA]</scope>
    <source>
        <strain evidence="8 9">LMG 15441</strain>
    </source>
</reference>
<evidence type="ECO:0000256" key="5">
    <source>
        <dbReference type="PIRSR" id="PIRSR000097-2"/>
    </source>
</evidence>
<feature type="binding site" evidence="5">
    <location>
        <position position="112"/>
    </location>
    <ligand>
        <name>substrate</name>
    </ligand>
</feature>
<dbReference type="eggNOG" id="COG0656">
    <property type="taxonomic scope" value="Bacteria"/>
</dbReference>
<sequence length="276" mass="31707">MTLRMTDGATLANGVVKPWLGLGVYKAEDGAEVEKAIHMALEAGYRSIDTAAIYENEAGVGKAIRDSKIPRDEIFVTTKVWNTEQGYESTLQAFEASLQKLGLDYIDLYLVHWPVPGKYKETWRALETLYKKGLVRSIGVSNFHIHHLEDLLSVCEVKPMLNQIEMHPYLIQKELRQYCEQNGIYVEAWRPLMRGNLEVPLLQEMAERYQKTPAQIVLRWDLQHNVLVIPKSVKKERIIENAGLFDFELTDADMALLDGLNRDQRFGPDPDHFDYE</sequence>
<comment type="similarity">
    <text evidence="1">Belongs to the aldo/keto reductase family.</text>
</comment>
<dbReference type="PANTHER" id="PTHR43827:SF3">
    <property type="entry name" value="NADP-DEPENDENT OXIDOREDUCTASE DOMAIN-CONTAINING PROTEIN"/>
    <property type="match status" value="1"/>
</dbReference>
<dbReference type="RefSeq" id="WP_003335539.1">
    <property type="nucleotide sequence ID" value="NZ_CP007806.1"/>
</dbReference>
<name>A0A075R190_BRELA</name>
<dbReference type="KEGG" id="blr:BRLA_c006250"/>
<dbReference type="AlphaFoldDB" id="A0A075R190"/>
<evidence type="ECO:0000256" key="4">
    <source>
        <dbReference type="PIRSR" id="PIRSR000097-1"/>
    </source>
</evidence>
<dbReference type="InterPro" id="IPR044500">
    <property type="entry name" value="AKR5G"/>
</dbReference>
<evidence type="ECO:0000256" key="3">
    <source>
        <dbReference type="ARBA" id="ARBA00023002"/>
    </source>
</evidence>
<protein>
    <submittedName>
        <fullName evidence="8">Putative oxidoreductase YtbE</fullName>
    </submittedName>
</protein>
<evidence type="ECO:0000259" key="7">
    <source>
        <dbReference type="Pfam" id="PF00248"/>
    </source>
</evidence>
<gene>
    <name evidence="8" type="primary">ytbE_1</name>
    <name evidence="8" type="ORF">BRLA_c006250</name>
</gene>